<proteinExistence type="predicted"/>
<keyword evidence="5" id="KW-0949">S-adenosyl-L-methionine</keyword>
<dbReference type="InterPro" id="IPR029063">
    <property type="entry name" value="SAM-dependent_MTases_sf"/>
</dbReference>
<evidence type="ECO:0000259" key="6">
    <source>
        <dbReference type="PROSITE" id="PS50123"/>
    </source>
</evidence>
<dbReference type="Pfam" id="PF01739">
    <property type="entry name" value="CheR"/>
    <property type="match status" value="1"/>
</dbReference>
<dbReference type="EC" id="2.1.1.80" evidence="2"/>
<dbReference type="KEGG" id="wsu:WS1212"/>
<organism evidence="8">
    <name type="scientific">Wolinella succinogenes (strain ATCC 29543 / DSM 1740 / CCUG 13145 / JCM 31913 / LMG 7466 / NCTC 11488 / FDC 602W)</name>
    <name type="common">Vibrio succinogenes</name>
    <dbReference type="NCBI Taxonomy" id="273121"/>
    <lineage>
        <taxon>Bacteria</taxon>
        <taxon>Pseudomonadati</taxon>
        <taxon>Campylobacterota</taxon>
        <taxon>Epsilonproteobacteria</taxon>
        <taxon>Campylobacterales</taxon>
        <taxon>Helicobacteraceae</taxon>
        <taxon>Wolinella</taxon>
    </lineage>
</organism>
<keyword evidence="4 7" id="KW-0808">Transferase</keyword>
<dbReference type="Gene3D" id="1.10.155.10">
    <property type="entry name" value="Chemotaxis receptor methyltransferase CheR, N-terminal domain"/>
    <property type="match status" value="1"/>
</dbReference>
<dbReference type="Gene3D" id="3.40.50.150">
    <property type="entry name" value="Vaccinia Virus protein VP39"/>
    <property type="match status" value="1"/>
</dbReference>
<dbReference type="GO" id="GO:0032259">
    <property type="term" value="P:methylation"/>
    <property type="evidence" value="ECO:0007669"/>
    <property type="project" value="UniProtKB-KW"/>
</dbReference>
<dbReference type="Pfam" id="PF03705">
    <property type="entry name" value="CheR_N"/>
    <property type="match status" value="1"/>
</dbReference>
<dbReference type="AlphaFoldDB" id="Q7M942"/>
<protein>
    <recommendedName>
        <fullName evidence="2">protein-glutamate O-methyltransferase</fullName>
        <ecNumber evidence="2">2.1.1.80</ecNumber>
    </recommendedName>
</protein>
<dbReference type="PRINTS" id="PR00996">
    <property type="entry name" value="CHERMTFRASE"/>
</dbReference>
<reference evidence="7 8" key="1">
    <citation type="journal article" date="2003" name="Proc. Natl. Acad. Sci. U.S.A.">
        <title>Complete genome sequence and analysis of Wolinella succinogenes.</title>
        <authorList>
            <person name="Baar C."/>
            <person name="Eppinger M."/>
            <person name="Raddatz G."/>
            <person name="Simon JM."/>
            <person name="Lanz C."/>
            <person name="Klimmek O."/>
            <person name="Nandakumar R."/>
            <person name="Gross R."/>
            <person name="Rosinus A."/>
            <person name="Keller H."/>
            <person name="Jagtap P."/>
            <person name="Linke B."/>
            <person name="Meyer F."/>
            <person name="Lederer H."/>
            <person name="Schuster S.C."/>
        </authorList>
    </citation>
    <scope>NUCLEOTIDE SEQUENCE [LARGE SCALE GENOMIC DNA]</scope>
    <source>
        <strain evidence="8">ATCC 29543 / DSM 1740 / CCUG 13145 / JCM 31913 / LMG 7466 / NCTC 11488 / FDC 602W</strain>
    </source>
</reference>
<evidence type="ECO:0000313" key="7">
    <source>
        <dbReference type="EMBL" id="CAE10294.1"/>
    </source>
</evidence>
<name>Q7M942_WOLSU</name>
<dbReference type="SMART" id="SM00138">
    <property type="entry name" value="MeTrc"/>
    <property type="match status" value="1"/>
</dbReference>
<dbReference type="InterPro" id="IPR036804">
    <property type="entry name" value="CheR_N_sf"/>
</dbReference>
<accession>Q7M942</accession>
<dbReference type="Proteomes" id="UP000000422">
    <property type="component" value="Chromosome"/>
</dbReference>
<evidence type="ECO:0000256" key="4">
    <source>
        <dbReference type="ARBA" id="ARBA00022679"/>
    </source>
</evidence>
<dbReference type="SUPFAM" id="SSF53335">
    <property type="entry name" value="S-adenosyl-L-methionine-dependent methyltransferases"/>
    <property type="match status" value="1"/>
</dbReference>
<dbReference type="PROSITE" id="PS50123">
    <property type="entry name" value="CHER"/>
    <property type="match status" value="1"/>
</dbReference>
<dbReference type="InterPro" id="IPR050903">
    <property type="entry name" value="Bact_Chemotaxis_MeTrfase"/>
</dbReference>
<dbReference type="EMBL" id="BX571660">
    <property type="protein sequence ID" value="CAE10294.1"/>
    <property type="molecule type" value="Genomic_DNA"/>
</dbReference>
<dbReference type="HOGENOM" id="CLU_025854_0_0_7"/>
<feature type="domain" description="CheR-type methyltransferase" evidence="6">
    <location>
        <begin position="1"/>
        <end position="279"/>
    </location>
</feature>
<dbReference type="InterPro" id="IPR000780">
    <property type="entry name" value="CheR_MeTrfase"/>
</dbReference>
<keyword evidence="8" id="KW-1185">Reference proteome</keyword>
<dbReference type="STRING" id="273121.WS1212"/>
<gene>
    <name evidence="7" type="primary">cheR</name>
    <name evidence="7" type="ordered locus">WS1212</name>
</gene>
<comment type="catalytic activity">
    <reaction evidence="1">
        <text>L-glutamyl-[protein] + S-adenosyl-L-methionine = [protein]-L-glutamate 5-O-methyl ester + S-adenosyl-L-homocysteine</text>
        <dbReference type="Rhea" id="RHEA:24452"/>
        <dbReference type="Rhea" id="RHEA-COMP:10208"/>
        <dbReference type="Rhea" id="RHEA-COMP:10311"/>
        <dbReference type="ChEBI" id="CHEBI:29973"/>
        <dbReference type="ChEBI" id="CHEBI:57856"/>
        <dbReference type="ChEBI" id="CHEBI:59789"/>
        <dbReference type="ChEBI" id="CHEBI:82795"/>
        <dbReference type="EC" id="2.1.1.80"/>
    </reaction>
</comment>
<dbReference type="GO" id="GO:0008983">
    <property type="term" value="F:protein-glutamate O-methyltransferase activity"/>
    <property type="evidence" value="ECO:0007669"/>
    <property type="project" value="UniProtKB-EC"/>
</dbReference>
<evidence type="ECO:0000256" key="5">
    <source>
        <dbReference type="ARBA" id="ARBA00022691"/>
    </source>
</evidence>
<keyword evidence="3 7" id="KW-0489">Methyltransferase</keyword>
<dbReference type="eggNOG" id="COG1352">
    <property type="taxonomic scope" value="Bacteria"/>
</dbReference>
<dbReference type="PANTHER" id="PTHR24422:SF19">
    <property type="entry name" value="CHEMOTAXIS PROTEIN METHYLTRANSFERASE"/>
    <property type="match status" value="1"/>
</dbReference>
<evidence type="ECO:0000256" key="2">
    <source>
        <dbReference type="ARBA" id="ARBA00012534"/>
    </source>
</evidence>
<dbReference type="PANTHER" id="PTHR24422">
    <property type="entry name" value="CHEMOTAXIS PROTEIN METHYLTRANSFERASE"/>
    <property type="match status" value="1"/>
</dbReference>
<dbReference type="RefSeq" id="WP_011139082.1">
    <property type="nucleotide sequence ID" value="NC_005090.1"/>
</dbReference>
<evidence type="ECO:0000256" key="3">
    <source>
        <dbReference type="ARBA" id="ARBA00022603"/>
    </source>
</evidence>
<dbReference type="CDD" id="cd02440">
    <property type="entry name" value="AdoMet_MTases"/>
    <property type="match status" value="1"/>
</dbReference>
<dbReference type="InterPro" id="IPR022641">
    <property type="entry name" value="CheR_N"/>
</dbReference>
<dbReference type="SUPFAM" id="SSF47757">
    <property type="entry name" value="Chemotaxis receptor methyltransferase CheR, N-terminal domain"/>
    <property type="match status" value="1"/>
</dbReference>
<evidence type="ECO:0000256" key="1">
    <source>
        <dbReference type="ARBA" id="ARBA00001541"/>
    </source>
</evidence>
<evidence type="ECO:0000313" key="8">
    <source>
        <dbReference type="Proteomes" id="UP000000422"/>
    </source>
</evidence>
<dbReference type="InterPro" id="IPR022642">
    <property type="entry name" value="CheR_C"/>
</dbReference>
<sequence>MATTSKGFLEKAREEIYKITGIHLADNKDSLILNRIEKLARELKISDYDEILKEVSLGKYRQEFINAFTTNKTDFFREPFHFTDMMDRVLPRLCREKNSIKIYCSASSTGEEPYSIAATLLHAKEVYRCDGVPASIIATDIDTNVLDFAQKGQYKVDTLLNKLPTWLELDRYFEMKPLEGEKSREIQMNAKACLKSLISFKTMNLFSEKYPFARNEFDVIFCRNVLIYFKVEDQKKVLERLFSHLKVGGTLYLGHSENILTLQGRVDRLGQNIFVKNRD</sequence>